<dbReference type="Proteomes" id="UP000006903">
    <property type="component" value="Chromosome"/>
</dbReference>
<dbReference type="KEGG" id="dka:DKAM_0133"/>
<dbReference type="eggNOG" id="arCOG12979">
    <property type="taxonomic scope" value="Archaea"/>
</dbReference>
<reference evidence="1 2" key="1">
    <citation type="journal article" date="2009" name="J. Bacteriol.">
        <title>Complete genome sequence of the anaerobic, protein-degrading hyperthermophilic crenarchaeon Desulfurococcus kamchatkensis.</title>
        <authorList>
            <person name="Ravin N.V."/>
            <person name="Mardanov A.V."/>
            <person name="Beletsky A.V."/>
            <person name="Kublanov I.V."/>
            <person name="Kolganova T.V."/>
            <person name="Lebedinsky A.V."/>
            <person name="Chernyh N.A."/>
            <person name="Bonch-Osmolovskaya E.A."/>
            <person name="Skryabin K.G."/>
        </authorList>
    </citation>
    <scope>NUCLEOTIDE SEQUENCE [LARGE SCALE GENOMIC DNA]</scope>
    <source>
        <strain evidence="2">DSM 18924 / JCM 16383 / VKM B-2413 / 1221n</strain>
    </source>
</reference>
<dbReference type="EMBL" id="CP001140">
    <property type="protein sequence ID" value="ACL10462.1"/>
    <property type="molecule type" value="Genomic_DNA"/>
</dbReference>
<organism evidence="1 2">
    <name type="scientific">Desulfurococcus amylolyticus (strain DSM 18924 / JCM 16383 / VKM B-2413 / 1221n)</name>
    <name type="common">Desulfurococcus kamchatkensis</name>
    <dbReference type="NCBI Taxonomy" id="490899"/>
    <lineage>
        <taxon>Archaea</taxon>
        <taxon>Thermoproteota</taxon>
        <taxon>Thermoprotei</taxon>
        <taxon>Desulfurococcales</taxon>
        <taxon>Desulfurococcaceae</taxon>
        <taxon>Desulfurococcus</taxon>
    </lineage>
</organism>
<dbReference type="HOGENOM" id="CLU_3162943_0_0_2"/>
<accession>B8D349</accession>
<protein>
    <submittedName>
        <fullName evidence="1">Uncharacterized protein</fullName>
    </submittedName>
</protein>
<gene>
    <name evidence="1" type="ordered locus">DKAM_0133</name>
</gene>
<sequence length="47" mass="5300">MFREGYRILKNPKHGLTGDRNGVACMNLFLKSLNSRCTGLHCASEYP</sequence>
<evidence type="ECO:0000313" key="1">
    <source>
        <dbReference type="EMBL" id="ACL10462.1"/>
    </source>
</evidence>
<name>B8D349_DESA1</name>
<dbReference type="AlphaFoldDB" id="B8D349"/>
<proteinExistence type="predicted"/>
<evidence type="ECO:0000313" key="2">
    <source>
        <dbReference type="Proteomes" id="UP000006903"/>
    </source>
</evidence>